<dbReference type="OrthoDB" id="2971563at2"/>
<dbReference type="Pfam" id="PF00753">
    <property type="entry name" value="Lactamase_B"/>
    <property type="match status" value="1"/>
</dbReference>
<evidence type="ECO:0000313" key="4">
    <source>
        <dbReference type="Proteomes" id="UP000251891"/>
    </source>
</evidence>
<dbReference type="Gene3D" id="3.60.15.10">
    <property type="entry name" value="Ribonuclease Z/Hydroxyacylglutathione hydrolase-like"/>
    <property type="match status" value="1"/>
</dbReference>
<protein>
    <submittedName>
        <fullName evidence="3">MBL fold metallo-hydrolase</fullName>
    </submittedName>
</protein>
<proteinExistence type="predicted"/>
<reference evidence="3 4" key="1">
    <citation type="submission" date="2018-06" db="EMBL/GenBank/DDBJ databases">
        <title>Actinomadura craniellae sp. nov. isolated from marine sponge Craniella sp.</title>
        <authorList>
            <person name="Li L."/>
            <person name="Xu Q.H."/>
            <person name="Lin H.W."/>
            <person name="Lu Y.H."/>
        </authorList>
    </citation>
    <scope>NUCLEOTIDE SEQUENCE [LARGE SCALE GENOMIC DNA]</scope>
    <source>
        <strain evidence="3 4">LHW63021</strain>
    </source>
</reference>
<evidence type="ECO:0000259" key="2">
    <source>
        <dbReference type="SMART" id="SM00849"/>
    </source>
</evidence>
<feature type="region of interest" description="Disordered" evidence="1">
    <location>
        <begin position="1"/>
        <end position="46"/>
    </location>
</feature>
<dbReference type="GO" id="GO:0016787">
    <property type="term" value="F:hydrolase activity"/>
    <property type="evidence" value="ECO:0007669"/>
    <property type="project" value="UniProtKB-KW"/>
</dbReference>
<organism evidence="3 4">
    <name type="scientific">Actinomadura craniellae</name>
    <dbReference type="NCBI Taxonomy" id="2231787"/>
    <lineage>
        <taxon>Bacteria</taxon>
        <taxon>Bacillati</taxon>
        <taxon>Actinomycetota</taxon>
        <taxon>Actinomycetes</taxon>
        <taxon>Streptosporangiales</taxon>
        <taxon>Thermomonosporaceae</taxon>
        <taxon>Actinomadura</taxon>
    </lineage>
</organism>
<dbReference type="InterPro" id="IPR036866">
    <property type="entry name" value="RibonucZ/Hydroxyglut_hydro"/>
</dbReference>
<evidence type="ECO:0000313" key="3">
    <source>
        <dbReference type="EMBL" id="RAY13463.1"/>
    </source>
</evidence>
<dbReference type="CDD" id="cd07725">
    <property type="entry name" value="TTHA1429-like_MBL-fold"/>
    <property type="match status" value="1"/>
</dbReference>
<keyword evidence="3" id="KW-0378">Hydrolase</keyword>
<feature type="domain" description="Metallo-beta-lactamase" evidence="2">
    <location>
        <begin position="65"/>
        <end position="278"/>
    </location>
</feature>
<dbReference type="PANTHER" id="PTHR23131">
    <property type="entry name" value="ENDORIBONUCLEASE LACTB2"/>
    <property type="match status" value="1"/>
</dbReference>
<gene>
    <name evidence="3" type="ORF">DPM19_20620</name>
</gene>
<keyword evidence="4" id="KW-1185">Reference proteome</keyword>
<dbReference type="AlphaFoldDB" id="A0A365H5F6"/>
<dbReference type="SMART" id="SM00849">
    <property type="entry name" value="Lactamase_B"/>
    <property type="match status" value="1"/>
</dbReference>
<comment type="caution">
    <text evidence="3">The sequence shown here is derived from an EMBL/GenBank/DDBJ whole genome shotgun (WGS) entry which is preliminary data.</text>
</comment>
<dbReference type="Gene3D" id="1.10.10.10">
    <property type="entry name" value="Winged helix-like DNA-binding domain superfamily/Winged helix DNA-binding domain"/>
    <property type="match status" value="1"/>
</dbReference>
<sequence length="369" mass="40258">MSWSVATGRPHWSPCARAARCRPPRSSNGSDCESEPPVRVRPEPENLGGGLWSVPVPIPGNPLGYTLVYALESERGPVLVDAGWNHPDAWEALSGGLGAVGLDVTDVYGVVVTHFHPDHAGLAGQVREASGAWVAMHHEDAALIRRIRTEGSKVDEAWMMAEMRRAGAGPAELAERFEHGRMPPPADPDRELSDGELVDLPGRKLRTVWTPGHTPGHICLHLEDGDRIFTGDHVLPRITPHIALYPYDAPADVDPLGDFLASLERVAEVPAGEVLPAHQYRFAGLGDRVQEIIDHHEERLTSLMEMLAAGPATLWQLAAGMPWRDPWDQMPLGSRRMATAEAAAHLRTLERRGLVHRQGSDDVIGFARG</sequence>
<dbReference type="EMBL" id="QLYX01000009">
    <property type="protein sequence ID" value="RAY13463.1"/>
    <property type="molecule type" value="Genomic_DNA"/>
</dbReference>
<dbReference type="Proteomes" id="UP000251891">
    <property type="component" value="Unassembled WGS sequence"/>
</dbReference>
<dbReference type="InterPro" id="IPR036388">
    <property type="entry name" value="WH-like_DNA-bd_sf"/>
</dbReference>
<name>A0A365H5F6_9ACTN</name>
<evidence type="ECO:0000256" key="1">
    <source>
        <dbReference type="SAM" id="MobiDB-lite"/>
    </source>
</evidence>
<dbReference type="InterPro" id="IPR050662">
    <property type="entry name" value="Sec-metab_biosynth-thioest"/>
</dbReference>
<dbReference type="SUPFAM" id="SSF56281">
    <property type="entry name" value="Metallo-hydrolase/oxidoreductase"/>
    <property type="match status" value="1"/>
</dbReference>
<dbReference type="PANTHER" id="PTHR23131:SF4">
    <property type="entry name" value="METALLO-BETA-LACTAMASE SUPERFAMILY POTEIN"/>
    <property type="match status" value="1"/>
</dbReference>
<accession>A0A365H5F6</accession>
<dbReference type="InterPro" id="IPR001279">
    <property type="entry name" value="Metallo-B-lactamas"/>
</dbReference>